<dbReference type="InterPro" id="IPR046111">
    <property type="entry name" value="DUF6048"/>
</dbReference>
<gene>
    <name evidence="2" type="ordered locus">Aasi_0021</name>
</gene>
<evidence type="ECO:0000313" key="3">
    <source>
        <dbReference type="Proteomes" id="UP000001227"/>
    </source>
</evidence>
<dbReference type="HOGENOM" id="CLU_948777_0_0_10"/>
<keyword evidence="3" id="KW-1185">Reference proteome</keyword>
<protein>
    <recommendedName>
        <fullName evidence="4">Outer membrane protein beta-barrel domain-containing protein</fullName>
    </recommendedName>
</protein>
<dbReference type="eggNOG" id="ENOG5030Y7J">
    <property type="taxonomic scope" value="Bacteria"/>
</dbReference>
<evidence type="ECO:0008006" key="4">
    <source>
        <dbReference type="Google" id="ProtNLM"/>
    </source>
</evidence>
<dbReference type="AlphaFoldDB" id="B3EU59"/>
<dbReference type="Proteomes" id="UP000001227">
    <property type="component" value="Chromosome"/>
</dbReference>
<organism evidence="2 3">
    <name type="scientific">Amoebophilus asiaticus (strain 5a2)</name>
    <dbReference type="NCBI Taxonomy" id="452471"/>
    <lineage>
        <taxon>Bacteria</taxon>
        <taxon>Pseudomonadati</taxon>
        <taxon>Bacteroidota</taxon>
        <taxon>Cytophagia</taxon>
        <taxon>Cytophagales</taxon>
        <taxon>Amoebophilaceae</taxon>
        <taxon>Candidatus Amoebophilus</taxon>
    </lineage>
</organism>
<name>B3EU59_AMOA5</name>
<accession>B3EU59</accession>
<dbReference type="OrthoDB" id="981480at2"/>
<dbReference type="Pfam" id="PF19515">
    <property type="entry name" value="DUF6048"/>
    <property type="match status" value="1"/>
</dbReference>
<proteinExistence type="predicted"/>
<dbReference type="EMBL" id="CP001102">
    <property type="protein sequence ID" value="ACE05478.1"/>
    <property type="molecule type" value="Genomic_DNA"/>
</dbReference>
<dbReference type="RefSeq" id="WP_012472250.1">
    <property type="nucleotide sequence ID" value="NC_010830.1"/>
</dbReference>
<dbReference type="STRING" id="452471.Aasi_0021"/>
<evidence type="ECO:0000313" key="2">
    <source>
        <dbReference type="EMBL" id="ACE05478.1"/>
    </source>
</evidence>
<dbReference type="KEGG" id="aas:Aasi_0021"/>
<reference evidence="2 3" key="1">
    <citation type="journal article" date="2010" name="J. Bacteriol.">
        <title>The genome of the amoeba symbiont 'Candidatus Amoebophilus asiaticus' reveals common mechanisms for host cell interaction among amoeba-associated bacteria.</title>
        <authorList>
            <person name="Schmitz-Esser S."/>
            <person name="Tischler P."/>
            <person name="Arnold R."/>
            <person name="Montanaro J."/>
            <person name="Wagner M."/>
            <person name="Rattei T."/>
            <person name="Horn M."/>
        </authorList>
    </citation>
    <scope>NUCLEOTIDE SEQUENCE [LARGE SCALE GENOMIC DNA]</scope>
    <source>
        <strain evidence="2 3">5a2</strain>
    </source>
</reference>
<feature type="region of interest" description="Disordered" evidence="1">
    <location>
        <begin position="1"/>
        <end position="61"/>
    </location>
</feature>
<sequence>MVLSGFVPKPSTPQIGKKSLPAHNKTSTSPVDTPKDIDANAVPLDSLSDTSNAPLLTKPQPLKPIPLANPDPLQPLDQLVTKQSVHMLPYIPFVQEISIGIEGVSLLKNTWNLLKNIKKHEPNRPYEYVGNLNILFRKNIQFSADLGYVKLYPDQLKANKHAYSANGFYGSVGLDYLSRYSITDNIYIGLRYSRAHFTNQTIPTQKDEQAIHKKLTASWFELVLGSETRLLDKLNIYGGCTLRLGWLYNFETFNPSENYIIPGYGSNTNKLAPSLNLYILYKISFIERMIKFT</sequence>
<evidence type="ECO:0000256" key="1">
    <source>
        <dbReference type="SAM" id="MobiDB-lite"/>
    </source>
</evidence>